<keyword evidence="7" id="KW-0969">Cilium</keyword>
<dbReference type="PANTHER" id="PTHR42792">
    <property type="entry name" value="FLAGELLIN"/>
    <property type="match status" value="1"/>
</dbReference>
<comment type="subcellular location">
    <subcellularLocation>
        <location evidence="4">Secreted</location>
    </subcellularLocation>
    <subcellularLocation>
        <location evidence="4">Bacterial flagellum</location>
    </subcellularLocation>
</comment>
<dbReference type="Gene3D" id="2.30.220.10">
    <property type="entry name" value="f41 fragment of flagellin, C-terminal domain"/>
    <property type="match status" value="1"/>
</dbReference>
<comment type="similarity">
    <text evidence="1 4">Belongs to the bacterial flagellin family.</text>
</comment>
<gene>
    <name evidence="7" type="ORF">ESZ36_06160</name>
</gene>
<dbReference type="Gene3D" id="2.170.280.10">
    <property type="entry name" value="f41 fragment of flagellin, middle domain"/>
    <property type="match status" value="1"/>
</dbReference>
<dbReference type="InterPro" id="IPR042187">
    <property type="entry name" value="Flagellin_C_sub2"/>
</dbReference>
<name>A0A5C6QKN7_9GAMM</name>
<dbReference type="InterPro" id="IPR001029">
    <property type="entry name" value="Flagellin_N"/>
</dbReference>
<evidence type="ECO:0000313" key="8">
    <source>
        <dbReference type="Proteomes" id="UP000321822"/>
    </source>
</evidence>
<dbReference type="GO" id="GO:0005576">
    <property type="term" value="C:extracellular region"/>
    <property type="evidence" value="ECO:0007669"/>
    <property type="project" value="UniProtKB-SubCell"/>
</dbReference>
<proteinExistence type="inferred from homology"/>
<comment type="function">
    <text evidence="4">Flagellin is the subunit protein which polymerizes to form the filaments of bacterial flagella.</text>
</comment>
<evidence type="ECO:0000313" key="7">
    <source>
        <dbReference type="EMBL" id="TWX69544.1"/>
    </source>
</evidence>
<dbReference type="RefSeq" id="WP_146785092.1">
    <property type="nucleotide sequence ID" value="NZ_VOLT01000003.1"/>
</dbReference>
<feature type="domain" description="Flagellin N-terminal" evidence="5">
    <location>
        <begin position="5"/>
        <end position="141"/>
    </location>
</feature>
<comment type="caution">
    <text evidence="7">The sequence shown here is derived from an EMBL/GenBank/DDBJ whole genome shotgun (WGS) entry which is preliminary data.</text>
</comment>
<keyword evidence="8" id="KW-1185">Reference proteome</keyword>
<keyword evidence="3 4" id="KW-0975">Bacterial flagellum</keyword>
<dbReference type="PRINTS" id="PR00207">
    <property type="entry name" value="FLAGELLIN"/>
</dbReference>
<organism evidence="7 8">
    <name type="scientific">Colwellia demingiae</name>
    <dbReference type="NCBI Taxonomy" id="89401"/>
    <lineage>
        <taxon>Bacteria</taxon>
        <taxon>Pseudomonadati</taxon>
        <taxon>Pseudomonadota</taxon>
        <taxon>Gammaproteobacteria</taxon>
        <taxon>Alteromonadales</taxon>
        <taxon>Colwelliaceae</taxon>
        <taxon>Colwellia</taxon>
    </lineage>
</organism>
<protein>
    <recommendedName>
        <fullName evidence="4">Flagellin</fullName>
    </recommendedName>
</protein>
<keyword evidence="7" id="KW-0966">Cell projection</keyword>
<evidence type="ECO:0000256" key="1">
    <source>
        <dbReference type="ARBA" id="ARBA00005709"/>
    </source>
</evidence>
<evidence type="ECO:0000256" key="4">
    <source>
        <dbReference type="RuleBase" id="RU362073"/>
    </source>
</evidence>
<evidence type="ECO:0000259" key="5">
    <source>
        <dbReference type="Pfam" id="PF00669"/>
    </source>
</evidence>
<dbReference type="PANTHER" id="PTHR42792:SF2">
    <property type="entry name" value="FLAGELLIN"/>
    <property type="match status" value="1"/>
</dbReference>
<dbReference type="EMBL" id="VOLT01000003">
    <property type="protein sequence ID" value="TWX69544.1"/>
    <property type="molecule type" value="Genomic_DNA"/>
</dbReference>
<dbReference type="Proteomes" id="UP000321822">
    <property type="component" value="Unassembled WGS sequence"/>
</dbReference>
<accession>A0A5C6QKN7</accession>
<dbReference type="Pfam" id="PF00669">
    <property type="entry name" value="Flagellin_N"/>
    <property type="match status" value="1"/>
</dbReference>
<dbReference type="OrthoDB" id="9796789at2"/>
<evidence type="ECO:0000256" key="2">
    <source>
        <dbReference type="ARBA" id="ARBA00022525"/>
    </source>
</evidence>
<sequence>MAITVNTNVTSLNAQRNLSKSGEALSTSMQRLSSGMRINGAKDDAAGMQISTRLTSQISGLAVAQRNANDGISMAQTAEGAMQSSTDILQRMRDLSLQSANGSNSKTDREALQKEVSALQSELTRISDTTTFGGQKLLNGSYGTQQFQVGSDSNQTIGVTLKSVGAEDIGLTGKGFTLPTAISGFSAARETALTFADGDTLKATAGGVDNDIALTTGMSAADLAGQVNGTEGMFGVSAKTEVSVGFADQTTGGDTVTMNVAGVEITATMTTTGDGSVAALNTAITGNDATVEALAAKGITVAINTPAGAGTDDNRLIFTNSNGENIDVTMEITGGGTDGAVGTVAAWGGAAETGGAITTTAGDVTSATAVVSKTATVTGNLDFTNAVLDINKGTASFTAGGALGGGGNATVATTTSLTSVADLDISTAGGSQSAIDVIDAALQSIGDSRADLGATQNRFSQTIGNLANIQENASASRSRIMDTDYATETAVMTKNQILQQAGTSILAQANQIPQAAISLIGG</sequence>
<keyword evidence="2 4" id="KW-0964">Secreted</keyword>
<keyword evidence="7" id="KW-0282">Flagellum</keyword>
<dbReference type="Gene3D" id="6.10.10.10">
    <property type="entry name" value="Flagellar export chaperone, C-terminal domain"/>
    <property type="match status" value="1"/>
</dbReference>
<evidence type="ECO:0000256" key="3">
    <source>
        <dbReference type="ARBA" id="ARBA00023143"/>
    </source>
</evidence>
<dbReference type="InterPro" id="IPR001492">
    <property type="entry name" value="Flagellin"/>
</dbReference>
<dbReference type="Gene3D" id="1.20.1330.10">
    <property type="entry name" value="f41 fragment of flagellin, N-terminal domain"/>
    <property type="match status" value="1"/>
</dbReference>
<dbReference type="InterPro" id="IPR046358">
    <property type="entry name" value="Flagellin_C"/>
</dbReference>
<feature type="domain" description="Flagellin C-terminal" evidence="6">
    <location>
        <begin position="435"/>
        <end position="520"/>
    </location>
</feature>
<reference evidence="7 8" key="1">
    <citation type="submission" date="2019-07" db="EMBL/GenBank/DDBJ databases">
        <title>Genomes of sea-ice associated Colwellia species.</title>
        <authorList>
            <person name="Bowman J.P."/>
        </authorList>
    </citation>
    <scope>NUCLEOTIDE SEQUENCE [LARGE SCALE GENOMIC DNA]</scope>
    <source>
        <strain evidence="7 8">ACAM 459</strain>
    </source>
</reference>
<dbReference type="SUPFAM" id="SSF64518">
    <property type="entry name" value="Phase 1 flagellin"/>
    <property type="match status" value="1"/>
</dbReference>
<dbReference type="GO" id="GO:0005198">
    <property type="term" value="F:structural molecule activity"/>
    <property type="evidence" value="ECO:0007669"/>
    <property type="project" value="UniProtKB-UniRule"/>
</dbReference>
<evidence type="ECO:0000259" key="6">
    <source>
        <dbReference type="Pfam" id="PF00700"/>
    </source>
</evidence>
<dbReference type="Pfam" id="PF00700">
    <property type="entry name" value="Flagellin_C"/>
    <property type="match status" value="1"/>
</dbReference>
<dbReference type="GO" id="GO:0009288">
    <property type="term" value="C:bacterial-type flagellum"/>
    <property type="evidence" value="ECO:0007669"/>
    <property type="project" value="UniProtKB-SubCell"/>
</dbReference>
<dbReference type="Gene3D" id="6.10.280.190">
    <property type="match status" value="1"/>
</dbReference>
<dbReference type="AlphaFoldDB" id="A0A5C6QKN7"/>